<accession>A0A0A8Z0Q1</accession>
<organism evidence="1">
    <name type="scientific">Arundo donax</name>
    <name type="common">Giant reed</name>
    <name type="synonym">Donax arundinaceus</name>
    <dbReference type="NCBI Taxonomy" id="35708"/>
    <lineage>
        <taxon>Eukaryota</taxon>
        <taxon>Viridiplantae</taxon>
        <taxon>Streptophyta</taxon>
        <taxon>Embryophyta</taxon>
        <taxon>Tracheophyta</taxon>
        <taxon>Spermatophyta</taxon>
        <taxon>Magnoliopsida</taxon>
        <taxon>Liliopsida</taxon>
        <taxon>Poales</taxon>
        <taxon>Poaceae</taxon>
        <taxon>PACMAD clade</taxon>
        <taxon>Arundinoideae</taxon>
        <taxon>Arundineae</taxon>
        <taxon>Arundo</taxon>
    </lineage>
</organism>
<sequence>MPPARSIRPLSFSLVSK</sequence>
<reference evidence="1" key="1">
    <citation type="submission" date="2014-09" db="EMBL/GenBank/DDBJ databases">
        <authorList>
            <person name="Magalhaes I.L.F."/>
            <person name="Oliveira U."/>
            <person name="Santos F.R."/>
            <person name="Vidigal T.H.D.A."/>
            <person name="Brescovit A.D."/>
            <person name="Santos A.J."/>
        </authorList>
    </citation>
    <scope>NUCLEOTIDE SEQUENCE</scope>
    <source>
        <tissue evidence="1">Shoot tissue taken approximately 20 cm above the soil surface</tissue>
    </source>
</reference>
<name>A0A0A8Z0Q1_ARUDO</name>
<dbReference type="AlphaFoldDB" id="A0A0A8Z0Q1"/>
<proteinExistence type="predicted"/>
<evidence type="ECO:0000313" key="1">
    <source>
        <dbReference type="EMBL" id="JAD32969.1"/>
    </source>
</evidence>
<protein>
    <submittedName>
        <fullName evidence="1">Uncharacterized protein</fullName>
    </submittedName>
</protein>
<dbReference type="EMBL" id="GBRH01264926">
    <property type="protein sequence ID" value="JAD32969.1"/>
    <property type="molecule type" value="Transcribed_RNA"/>
</dbReference>
<reference evidence="1" key="2">
    <citation type="journal article" date="2015" name="Data Brief">
        <title>Shoot transcriptome of the giant reed, Arundo donax.</title>
        <authorList>
            <person name="Barrero R.A."/>
            <person name="Guerrero F.D."/>
            <person name="Moolhuijzen P."/>
            <person name="Goolsby J.A."/>
            <person name="Tidwell J."/>
            <person name="Bellgard S.E."/>
            <person name="Bellgard M.I."/>
        </authorList>
    </citation>
    <scope>NUCLEOTIDE SEQUENCE</scope>
    <source>
        <tissue evidence="1">Shoot tissue taken approximately 20 cm above the soil surface</tissue>
    </source>
</reference>